<feature type="domain" description="MmgE/PrpD N-terminal" evidence="2">
    <location>
        <begin position="84"/>
        <end position="319"/>
    </location>
</feature>
<dbReference type="InterPro" id="IPR042188">
    <property type="entry name" value="MmgE/PrpD_sf_2"/>
</dbReference>
<reference evidence="4 5" key="1">
    <citation type="submission" date="2024-03" db="EMBL/GenBank/DDBJ databases">
        <title>Complete genome sequence of the green alga Chloropicon roscoffensis RCC1871.</title>
        <authorList>
            <person name="Lemieux C."/>
            <person name="Pombert J.-F."/>
            <person name="Otis C."/>
            <person name="Turmel M."/>
        </authorList>
    </citation>
    <scope>NUCLEOTIDE SEQUENCE [LARGE SCALE GENOMIC DNA]</scope>
    <source>
        <strain evidence="4 5">RCC1871</strain>
    </source>
</reference>
<dbReference type="InterPro" id="IPR045336">
    <property type="entry name" value="MmgE_PrpD_N"/>
</dbReference>
<dbReference type="Gene3D" id="1.10.4100.10">
    <property type="entry name" value="2-methylcitrate dehydratase PrpD"/>
    <property type="match status" value="1"/>
</dbReference>
<dbReference type="GO" id="GO:0016829">
    <property type="term" value="F:lyase activity"/>
    <property type="evidence" value="ECO:0007669"/>
    <property type="project" value="InterPro"/>
</dbReference>
<dbReference type="Proteomes" id="UP001472866">
    <property type="component" value="Chromosome 05"/>
</dbReference>
<dbReference type="Gene3D" id="3.30.1330.120">
    <property type="entry name" value="2-methylcitrate dehydratase PrpD"/>
    <property type="match status" value="1"/>
</dbReference>
<dbReference type="InterPro" id="IPR042183">
    <property type="entry name" value="MmgE/PrpD_sf_1"/>
</dbReference>
<dbReference type="PANTHER" id="PTHR16943:SF8">
    <property type="entry name" value="2-METHYLCITRATE DEHYDRATASE"/>
    <property type="match status" value="1"/>
</dbReference>
<protein>
    <submittedName>
        <fullName evidence="4">2-methylcitrate dehydratase PrpD</fullName>
    </submittedName>
</protein>
<dbReference type="Pfam" id="PF19305">
    <property type="entry name" value="MmgE_PrpD_C"/>
    <property type="match status" value="1"/>
</dbReference>
<keyword evidence="5" id="KW-1185">Reference proteome</keyword>
<accession>A0AAX4P927</accession>
<dbReference type="AlphaFoldDB" id="A0AAX4P927"/>
<dbReference type="InterPro" id="IPR036148">
    <property type="entry name" value="MmgE/PrpD_sf"/>
</dbReference>
<proteinExistence type="inferred from homology"/>
<comment type="similarity">
    <text evidence="1">Belongs to the PrpD family.</text>
</comment>
<feature type="domain" description="MmgE/PrpD C-terminal" evidence="3">
    <location>
        <begin position="368"/>
        <end position="544"/>
    </location>
</feature>
<dbReference type="Pfam" id="PF03972">
    <property type="entry name" value="MmgE_PrpD_N"/>
    <property type="match status" value="1"/>
</dbReference>
<evidence type="ECO:0000259" key="2">
    <source>
        <dbReference type="Pfam" id="PF03972"/>
    </source>
</evidence>
<dbReference type="InterPro" id="IPR005656">
    <property type="entry name" value="MmgE_PrpD"/>
</dbReference>
<dbReference type="EMBL" id="CP151505">
    <property type="protein sequence ID" value="WZN62413.1"/>
    <property type="molecule type" value="Genomic_DNA"/>
</dbReference>
<evidence type="ECO:0000313" key="5">
    <source>
        <dbReference type="Proteomes" id="UP001472866"/>
    </source>
</evidence>
<sequence length="581" mass="62806">MASVATEVARRATLAGIGLRSGSRNLFAPFALAGSAATRHTSHPQNRLFSSTTDEHVVLKENTNQVVGLAEYARAFLQEGHAAPSNAVLKRTNLFFTDALLCGTSALALRTNAPTVLREECRGYPLSAAQGGVPLLGDDATAHPEKVIAANCASTREWDSNGTNFGYNPKLGHTAGEFGHPDFFPVAVASAQLANKDGQYALLSMLLLEEIRCRLGEVFSLKSYKIDHVVHGAIASAIVYGTALGATVEQIESAVGMTVAHYVPFRAIRAGKQLSDSKGSSSAISTEAAILSVRRAMNGFRGPKDIFRNPEAIFRLFEGPGQMLSTAGQQDLNLEDKDEAPFYLSLGMKGDDFAIMGEHFKLGLYEHQSAGAIQGLLNLLEQNPSLMQDNAEGQKIQDIAITAYEPAFGIIGDPAKKNPTTRQSADHSMAYIISTLLRKALQGGKSGWKELMLSPYDYSEQALYDPVTRSLMQKINFVHGGQEYDEKYPDGIPTSIAVTTDDGATNDSGLIMYPAGHARNTTHDLEDILDHKFDMLSSIAFSEDGKADALARLTNLGDKSAQEVQDIFKFKIDYKDDFVDA</sequence>
<gene>
    <name evidence="4" type="ORF">HKI87_05g39500</name>
</gene>
<dbReference type="SUPFAM" id="SSF103378">
    <property type="entry name" value="2-methylcitrate dehydratase PrpD"/>
    <property type="match status" value="1"/>
</dbReference>
<evidence type="ECO:0000259" key="3">
    <source>
        <dbReference type="Pfam" id="PF19305"/>
    </source>
</evidence>
<evidence type="ECO:0000256" key="1">
    <source>
        <dbReference type="ARBA" id="ARBA00006174"/>
    </source>
</evidence>
<dbReference type="PANTHER" id="PTHR16943">
    <property type="entry name" value="2-METHYLCITRATE DEHYDRATASE-RELATED"/>
    <property type="match status" value="1"/>
</dbReference>
<name>A0AAX4P927_9CHLO</name>
<dbReference type="InterPro" id="IPR045337">
    <property type="entry name" value="MmgE_PrpD_C"/>
</dbReference>
<organism evidence="4 5">
    <name type="scientific">Chloropicon roscoffensis</name>
    <dbReference type="NCBI Taxonomy" id="1461544"/>
    <lineage>
        <taxon>Eukaryota</taxon>
        <taxon>Viridiplantae</taxon>
        <taxon>Chlorophyta</taxon>
        <taxon>Chloropicophyceae</taxon>
        <taxon>Chloropicales</taxon>
        <taxon>Chloropicaceae</taxon>
        <taxon>Chloropicon</taxon>
    </lineage>
</organism>
<evidence type="ECO:0000313" key="4">
    <source>
        <dbReference type="EMBL" id="WZN62413.1"/>
    </source>
</evidence>